<dbReference type="InterPro" id="IPR020841">
    <property type="entry name" value="PKS_Beta-ketoAc_synthase_dom"/>
</dbReference>
<dbReference type="InterPro" id="IPR016039">
    <property type="entry name" value="Thiolase-like"/>
</dbReference>
<organism evidence="13 14">
    <name type="scientific">Streptomyces tsukubensis (strain DSM 42081 / NBRC 108919 / NRRL 18488 / 9993)</name>
    <dbReference type="NCBI Taxonomy" id="1114943"/>
    <lineage>
        <taxon>Bacteria</taxon>
        <taxon>Bacillati</taxon>
        <taxon>Actinomycetota</taxon>
        <taxon>Actinomycetes</taxon>
        <taxon>Kitasatosporales</taxon>
        <taxon>Streptomycetaceae</taxon>
        <taxon>Streptomyces</taxon>
    </lineage>
</organism>
<feature type="domain" description="Carrier" evidence="10">
    <location>
        <begin position="1006"/>
        <end position="1084"/>
    </location>
</feature>
<keyword evidence="14" id="KW-1185">Reference proteome</keyword>
<dbReference type="InterPro" id="IPR049900">
    <property type="entry name" value="PKS_mFAS_DH"/>
</dbReference>
<dbReference type="GO" id="GO:0031177">
    <property type="term" value="F:phosphopantetheine binding"/>
    <property type="evidence" value="ECO:0007669"/>
    <property type="project" value="InterPro"/>
</dbReference>
<dbReference type="InterPro" id="IPR020807">
    <property type="entry name" value="PKS_DH"/>
</dbReference>
<accession>A0A7G3U791</accession>
<dbReference type="Pfam" id="PF02801">
    <property type="entry name" value="Ketoacyl-synt_C"/>
    <property type="match status" value="2"/>
</dbReference>
<evidence type="ECO:0000256" key="5">
    <source>
        <dbReference type="ARBA" id="ARBA00023194"/>
    </source>
</evidence>
<feature type="region of interest" description="N-terminal hotdog fold" evidence="8">
    <location>
        <begin position="2023"/>
        <end position="2147"/>
    </location>
</feature>
<dbReference type="Pfam" id="PF14765">
    <property type="entry name" value="PS-DH"/>
    <property type="match status" value="1"/>
</dbReference>
<dbReference type="Pfam" id="PF00109">
    <property type="entry name" value="ketoacyl-synt"/>
    <property type="match status" value="2"/>
</dbReference>
<evidence type="ECO:0000256" key="9">
    <source>
        <dbReference type="SAM" id="MobiDB-lite"/>
    </source>
</evidence>
<dbReference type="InterPro" id="IPR032821">
    <property type="entry name" value="PKS_assoc"/>
</dbReference>
<dbReference type="SUPFAM" id="SSF47336">
    <property type="entry name" value="ACP-like"/>
    <property type="match status" value="2"/>
</dbReference>
<evidence type="ECO:0000256" key="8">
    <source>
        <dbReference type="PROSITE-ProRule" id="PRU01363"/>
    </source>
</evidence>
<dbReference type="Pfam" id="PF22953">
    <property type="entry name" value="SpnB_Rossmann"/>
    <property type="match status" value="1"/>
</dbReference>
<dbReference type="FunFam" id="3.40.366.10:FF:000002">
    <property type="entry name" value="Probable polyketide synthase 2"/>
    <property type="match status" value="2"/>
</dbReference>
<dbReference type="PROSITE" id="PS00012">
    <property type="entry name" value="PHOSPHOPANTETHEINE"/>
    <property type="match status" value="1"/>
</dbReference>
<feature type="active site" description="Proton donor; for dehydratase activity" evidence="8">
    <location>
        <position position="2231"/>
    </location>
</feature>
<dbReference type="FunFam" id="3.40.47.10:FF:000019">
    <property type="entry name" value="Polyketide synthase type I"/>
    <property type="match status" value="1"/>
</dbReference>
<dbReference type="Gene3D" id="1.10.1200.10">
    <property type="entry name" value="ACP-like"/>
    <property type="match status" value="2"/>
</dbReference>
<evidence type="ECO:0000256" key="2">
    <source>
        <dbReference type="ARBA" id="ARBA00022450"/>
    </source>
</evidence>
<dbReference type="InterPro" id="IPR036291">
    <property type="entry name" value="NAD(P)-bd_dom_sf"/>
</dbReference>
<feature type="region of interest" description="Disordered" evidence="9">
    <location>
        <begin position="1925"/>
        <end position="1946"/>
    </location>
</feature>
<feature type="region of interest" description="Disordered" evidence="9">
    <location>
        <begin position="960"/>
        <end position="994"/>
    </location>
</feature>
<keyword evidence="6" id="KW-0511">Multifunctional enzyme</keyword>
<dbReference type="SUPFAM" id="SSF55048">
    <property type="entry name" value="Probable ACP-binding domain of malonyl-CoA ACP transacylase"/>
    <property type="match status" value="2"/>
</dbReference>
<dbReference type="EMBL" id="CP029159">
    <property type="protein sequence ID" value="QKM65848.1"/>
    <property type="molecule type" value="Genomic_DNA"/>
</dbReference>
<dbReference type="SMART" id="SM00823">
    <property type="entry name" value="PKS_PP"/>
    <property type="match status" value="2"/>
</dbReference>
<dbReference type="PANTHER" id="PTHR43775:SF51">
    <property type="entry name" value="INACTIVE PHENOLPHTHIOCEROL SYNTHESIS POLYKETIDE SYNTHASE TYPE I PKS1-RELATED"/>
    <property type="match status" value="1"/>
</dbReference>
<dbReference type="InterPro" id="IPR014031">
    <property type="entry name" value="Ketoacyl_synth_C"/>
</dbReference>
<dbReference type="CDD" id="cd00833">
    <property type="entry name" value="PKS"/>
    <property type="match status" value="2"/>
</dbReference>
<reference evidence="13 14" key="1">
    <citation type="journal article" date="2012" name="J. Bacteriol.">
        <title>Draft genome of Streptomyces tsukubaensis NRRL 18488, the producer of the clinically important immunosuppressant tacrolimus (FK506).</title>
        <authorList>
            <person name="Barreiro C."/>
            <person name="Prieto C."/>
            <person name="Sola-Landa A."/>
            <person name="Solera E."/>
            <person name="Martinez-Castro M."/>
            <person name="Perez-Redondo R."/>
            <person name="Garcia-Estrada C."/>
            <person name="Aparicio J.F."/>
            <person name="Fernandez-Martinez L.T."/>
            <person name="Santos-Aberturas J."/>
            <person name="Salehi-Najafabadi Z."/>
            <person name="Rodriguez-Garcia A."/>
            <person name="Tauch A."/>
            <person name="Martin J.F."/>
        </authorList>
    </citation>
    <scope>NUCLEOTIDE SEQUENCE [LARGE SCALE GENOMIC DNA]</scope>
    <source>
        <strain evidence="14">DSM 42081 / NBRC 108919 / NRRL 18488 / 9993</strain>
    </source>
</reference>
<dbReference type="GO" id="GO:0004312">
    <property type="term" value="F:fatty acid synthase activity"/>
    <property type="evidence" value="ECO:0007669"/>
    <property type="project" value="TreeGrafter"/>
</dbReference>
<dbReference type="InterPro" id="IPR020806">
    <property type="entry name" value="PKS_PP-bd"/>
</dbReference>
<dbReference type="InterPro" id="IPR050091">
    <property type="entry name" value="PKS_NRPS_Biosynth_Enz"/>
</dbReference>
<feature type="domain" description="PKS/mFAS DH" evidence="12">
    <location>
        <begin position="2023"/>
        <end position="2309"/>
    </location>
</feature>
<dbReference type="InterPro" id="IPR057326">
    <property type="entry name" value="KR_dom"/>
</dbReference>
<dbReference type="InterPro" id="IPR055123">
    <property type="entry name" value="SpnB-like_Rossmann"/>
</dbReference>
<dbReference type="Gene3D" id="3.30.70.3290">
    <property type="match status" value="2"/>
</dbReference>
<evidence type="ECO:0000259" key="10">
    <source>
        <dbReference type="PROSITE" id="PS50075"/>
    </source>
</evidence>
<dbReference type="Gene3D" id="3.10.129.110">
    <property type="entry name" value="Polyketide synthase dehydratase"/>
    <property type="match status" value="1"/>
</dbReference>
<dbReference type="InterPro" id="IPR014043">
    <property type="entry name" value="Acyl_transferase_dom"/>
</dbReference>
<dbReference type="Gene3D" id="3.40.50.720">
    <property type="entry name" value="NAD(P)-binding Rossmann-like Domain"/>
    <property type="match status" value="1"/>
</dbReference>
<keyword evidence="2" id="KW-0596">Phosphopantetheine</keyword>
<evidence type="ECO:0000313" key="14">
    <source>
        <dbReference type="Proteomes" id="UP000005940"/>
    </source>
</evidence>
<evidence type="ECO:0000256" key="3">
    <source>
        <dbReference type="ARBA" id="ARBA00022553"/>
    </source>
</evidence>
<dbReference type="InterPro" id="IPR009081">
    <property type="entry name" value="PP-bd_ACP"/>
</dbReference>
<feature type="domain" description="Carrier" evidence="10">
    <location>
        <begin position="2809"/>
        <end position="2884"/>
    </location>
</feature>
<dbReference type="Proteomes" id="UP000005940">
    <property type="component" value="Chromosome"/>
</dbReference>
<feature type="region of interest" description="Disordered" evidence="9">
    <location>
        <begin position="874"/>
        <end position="901"/>
    </location>
</feature>
<dbReference type="InterPro" id="IPR016035">
    <property type="entry name" value="Acyl_Trfase/lysoPLipase"/>
</dbReference>
<dbReference type="GO" id="GO:0006633">
    <property type="term" value="P:fatty acid biosynthetic process"/>
    <property type="evidence" value="ECO:0007669"/>
    <property type="project" value="InterPro"/>
</dbReference>
<dbReference type="InterPro" id="IPR013968">
    <property type="entry name" value="PKS_KR"/>
</dbReference>
<evidence type="ECO:0000259" key="11">
    <source>
        <dbReference type="PROSITE" id="PS52004"/>
    </source>
</evidence>
<dbReference type="Gene3D" id="3.40.47.10">
    <property type="match status" value="2"/>
</dbReference>
<dbReference type="PROSITE" id="PS00606">
    <property type="entry name" value="KS3_1"/>
    <property type="match status" value="1"/>
</dbReference>
<dbReference type="InterPro" id="IPR001227">
    <property type="entry name" value="Ac_transferase_dom_sf"/>
</dbReference>
<dbReference type="SMART" id="SM00826">
    <property type="entry name" value="PKS_DH"/>
    <property type="match status" value="1"/>
</dbReference>
<comment type="pathway">
    <text evidence="1">Antibiotic biosynthesis.</text>
</comment>
<keyword evidence="7" id="KW-0012">Acyltransferase</keyword>
<feature type="domain" description="Ketosynthase family 3 (KS3)" evidence="11">
    <location>
        <begin position="58"/>
        <end position="477"/>
    </location>
</feature>
<dbReference type="SUPFAM" id="SSF51735">
    <property type="entry name" value="NAD(P)-binding Rossmann-fold domains"/>
    <property type="match status" value="2"/>
</dbReference>
<dbReference type="InterPro" id="IPR042104">
    <property type="entry name" value="PKS_dehydratase_sf"/>
</dbReference>
<evidence type="ECO:0000256" key="4">
    <source>
        <dbReference type="ARBA" id="ARBA00022679"/>
    </source>
</evidence>
<dbReference type="InterPro" id="IPR018201">
    <property type="entry name" value="Ketoacyl_synth_AS"/>
</dbReference>
<dbReference type="InterPro" id="IPR049552">
    <property type="entry name" value="PKS_DH_N"/>
</dbReference>
<dbReference type="GO" id="GO:0033068">
    <property type="term" value="P:macrolide biosynthetic process"/>
    <property type="evidence" value="ECO:0007669"/>
    <property type="project" value="UniProtKB-ARBA"/>
</dbReference>
<dbReference type="SMART" id="SM00822">
    <property type="entry name" value="PKS_KR"/>
    <property type="match status" value="1"/>
</dbReference>
<sequence>MFAGRPRAARPQPCPFFEELFGEALVQDTDDYRSGSPRVAGDARTPHDGVQEPQDTAPEPVAVVGLSCRLPGAPDPLAFWRLLREGRSGITALPASRREAAPDPGAAGPAARGGFLGDIAGFDADFFGISPNEAAMTDPQQRLMLELGWEALEDAGIVPADLAGTRTGVFAAAIWDDYATRLHRHGTRHLSRHSVTGLHRGIIANRLSYTLGLNGPSLTVDSAQSSSLVAVHLAAESLRSGECTLALAGGVNLVAAPASTVASTLFGGLSPDGLCRTFDARAGGYVRGEGGACLALKTLSRAVADGDRIHCLIDGSAVNNDGATPGLTVPGARTQEEVVRRAHARAGTRPGDVQYVELHGTGTRVGDPVEAAALGAALGAGRPAGDPLLVGSVKTNVGHLEGAAGVVGLLKTILSIRHRELPPSLNFETPSPAIAFGELRLRVQQDLTPWPRPGRPLVAGVSSFGMGGTNCHVVVREWTGARGEKDAEGAVGGGPVVVTDGTLPWPLSAKTPAALRDQARRLLDHLDRNPGAGAAETGHALAAGRSVFDHRAVLTATGPDGFRTALRALADGEPSPHAVTGTAPARTGGTVFVFPGQGSQWAGMGVRLMASSPVFARSLADCTAALEPYTGWDLIDVLHERHGAPALEGDDVVQPALWAVMVSLARLWEHLGVVPDAVVGHSQGEIAAAHIAGVLTLQDAARIVALRSRALAEIAGEGGMVSLPLSPADTAQLTQRWEGRLAVATVNGPSATVVAGDLTAVGELLTHCENENIRARRVPIDYASHTSQVHPLRGRLLEVLAPVRPREAETAFYSTVGDRAKGALSDTTVMDAAYWYDNLATAVHFEGAVRALLDDGHTLFVEVSPHPVLTHPLRESAEHHTSSTSSTGSTGGGAPATITVTPTLRRNDDTWHRVLTSLATTHTHTPTNWKRFYPTTPPTHPDLPTYPFQRQRHWVDLPGDGPAPADTDAAAAAGTGAGRAAETGPAAGPGARTPLLERLRSAPRARQEQLLTDRIRAEAAAVTGRAAWQTVGGDRTFRDLGFDSFAAVELQNRLTGLTGLPLPSTLLFDHPTPVAVARFLLAGLLDSGRPGAAAGSSAPAAAGADEPVAIVGMACRYPGDVSGPEDLWRLVSEGTDAITGFPADRGWDTGGLFDPDPERPGTSYTDRGGFLSGAGAFDPAFFGISPREATAMDPQQRLLLETSWEALERAGIDPAALRGSATGVFVGAMTQEYGPRLHDGAAGLDGYLLTGNTASVASGRIAYTLGLQGPAVTVDTACSSSLVAVHQAAGALRGGECDLALAGGVAVMAAPGMFVEFSRQRGLAADGRCKAFAEAADGTAWAEGVGLLLLERLSDARRNGHRVLALVRGSAVNQDGASNGLTAPSGPSQERVIRQALAGAGLSAGEVDAVEAHGTGTALGDPIEARALLAVYGRDRPGDRPLWLGSLKSNIGHAQAAAGVGGVIKMVMALRHGVLPKTLHVDRPSSHVDWSAGAVELLTEARGWPECGRPRRAGVSSFGISGTNAHLIVEEAPADGGAGAVGGGPVVVTDGTLPWPLSAKTPGALRDQARRLLDHLDRNPGAGAAETGHALAAGRSVFDHRAVLTATGPDGFRSALRALADGEPSPHAVTGTAPARTGGTVFVFPGQGSQWAGMGVELMRTSPVFARCLADCGAALEPYTGWDLLDVLRGVPGAPGLDRVDVVQPALWAVMVSLARLWEHLGVVPDAVVGHSQGEIAAAHIAGVLTLEDAARIVALRSRALAGIAGHGGMVSLPLSPADTAQLTKRWEGRLAVATVNGPSATVVAGDLTAVGELLAHCEREDVRARRIPVDYASHSPHMEALRGELLSLLAPVRPREAEVAFYSTVGDRAKGAMSDTTVMDAAYWYENLRTTVAFEGAVRALLDDGHTLFVEVSPHPVLTHPLQETAEHHTSSTSSTGSTGGGAPATVTVTPTLRRNDDTWHRVLTSLATTHTHTPTDWKRFYPTTPPTHPDLPTYPFQRQHYWIRQSTAGDPRSLGLHTAGHGLLGAAVALADGGQLFTGRLSAHSRPWLADHAVHGTPLLPGTAFVELALHAGRVTGTPRLEDFTLEAPLVVPGTGGRLLQVHVAAADGDGRRALTVHSRPDGDTAGPPWTRHAAGTLAPGPAAVPDLAPWAEPAAWPPAGATVLPAGDLYDRLAGRGYHYGPAFQGLTAAWRHGDHLYAEIALPSDAADATGGDGSGAEYGVHPALFDAALHPLVGTGPEQDPDGVLLPFAWSDVQLHAVGARALRVRIGPAGAGALRLELADPAGQPVAEVASLALRPISAGQLANAAGGSGDGRLFRLDWTAAPDAGTAMPGRVAFLGAAVPPALAASLPEGTAAECHPGPAALLADRTAPLPGLVVATGLLERAGAAAGDVPLAAREAVGYALDLIRSWAADERTAGSRLVFVTAGAVAVRAGAESPDPAAAAVWGLIRTAQTEHPGRFAVIDLPLPDSDVFPAAPFRAALALAGGEPQSAVRGHGPGVYVPRLVRETPAAGAAGRGPAAGGTVLITGGTGTLGARFARRYAAAGAAHLLLAGRRGPDAPGARELAAELAGLGAKVTVAACDTGDRAALAALLASVPAEHPLTSVVHTAGVLDDGTVTSLTAEQVERVFRPKADAAWHLHELTLGADLAEFVLFSSVAGVVGTPGQGNYAAANVFLDALAGHRRALGLPATSLAWGLWAADSGMTGHMSDADRARMARLGITPLLAEEGAALFETARAADTACPVPAGIDPALLRPHQEAGTLPAVLRGLVRAPVRRAAAAAAGGGATFLDRLARLSAEEAEDAVADLVRTSAAHVLGHATADSIDFDQAFKDIGFDSLTSVELRNQLASSTGLRLTSTLVFGYPTPRELCRYLSGLVRPAPGPAADDGVGDGAEDAAIREVLRTVPIGALRSAGVLELVLACAGPVPDTGTAAAEPGPDTETGAGAGALAALDLDALVDLALDERGN</sequence>
<dbReference type="SMART" id="SM00825">
    <property type="entry name" value="PKS_KS"/>
    <property type="match status" value="2"/>
</dbReference>
<dbReference type="InterPro" id="IPR006162">
    <property type="entry name" value="Ppantetheine_attach_site"/>
</dbReference>
<dbReference type="PROSITE" id="PS52019">
    <property type="entry name" value="PKS_MFAS_DH"/>
    <property type="match status" value="1"/>
</dbReference>
<dbReference type="InterPro" id="IPR014030">
    <property type="entry name" value="Ketoacyl_synth_N"/>
</dbReference>
<dbReference type="InterPro" id="IPR036736">
    <property type="entry name" value="ACP-like_sf"/>
</dbReference>
<protein>
    <submittedName>
        <fullName evidence="13">Type-I PKS</fullName>
    </submittedName>
</protein>
<feature type="region of interest" description="Disordered" evidence="9">
    <location>
        <begin position="28"/>
        <end position="57"/>
    </location>
</feature>
<dbReference type="CDD" id="cd08956">
    <property type="entry name" value="KR_3_FAS_SDR_x"/>
    <property type="match status" value="1"/>
</dbReference>
<evidence type="ECO:0000256" key="1">
    <source>
        <dbReference type="ARBA" id="ARBA00004792"/>
    </source>
</evidence>
<dbReference type="Pfam" id="PF16197">
    <property type="entry name" value="KAsynt_C_assoc"/>
    <property type="match status" value="1"/>
</dbReference>
<dbReference type="SMART" id="SM00827">
    <property type="entry name" value="PKS_AT"/>
    <property type="match status" value="2"/>
</dbReference>
<dbReference type="FunFam" id="1.10.1200.10:FF:000007">
    <property type="entry name" value="Probable polyketide synthase pks17"/>
    <property type="match status" value="1"/>
</dbReference>
<proteinExistence type="predicted"/>
<dbReference type="SMART" id="SM01294">
    <property type="entry name" value="PKS_PP_betabranch"/>
    <property type="match status" value="1"/>
</dbReference>
<dbReference type="Pfam" id="PF21089">
    <property type="entry name" value="PKS_DH_N"/>
    <property type="match status" value="1"/>
</dbReference>
<dbReference type="GO" id="GO:0004315">
    <property type="term" value="F:3-oxoacyl-[acyl-carrier-protein] synthase activity"/>
    <property type="evidence" value="ECO:0007669"/>
    <property type="project" value="InterPro"/>
</dbReference>
<feature type="domain" description="Ketosynthase family 3 (KS3)" evidence="11">
    <location>
        <begin position="1105"/>
        <end position="1531"/>
    </location>
</feature>
<keyword evidence="4" id="KW-0808">Transferase</keyword>
<evidence type="ECO:0000313" key="13">
    <source>
        <dbReference type="EMBL" id="QKM65848.1"/>
    </source>
</evidence>
<dbReference type="InterPro" id="IPR049551">
    <property type="entry name" value="PKS_DH_C"/>
</dbReference>
<dbReference type="SUPFAM" id="SSF52151">
    <property type="entry name" value="FabD/lysophospholipase-like"/>
    <property type="match status" value="2"/>
</dbReference>
<gene>
    <name evidence="13" type="ORF">STSU_000415</name>
</gene>
<feature type="region of interest" description="C-terminal hotdog fold" evidence="8">
    <location>
        <begin position="2164"/>
        <end position="2309"/>
    </location>
</feature>
<evidence type="ECO:0000256" key="7">
    <source>
        <dbReference type="ARBA" id="ARBA00023315"/>
    </source>
</evidence>
<dbReference type="PROSITE" id="PS52004">
    <property type="entry name" value="KS3_2"/>
    <property type="match status" value="2"/>
</dbReference>
<name>A0A7G3U791_STRT9</name>
<dbReference type="Pfam" id="PF00550">
    <property type="entry name" value="PP-binding"/>
    <property type="match status" value="2"/>
</dbReference>
<dbReference type="InterPro" id="IPR016036">
    <property type="entry name" value="Malonyl_transacylase_ACP-bd"/>
</dbReference>
<dbReference type="PROSITE" id="PS50075">
    <property type="entry name" value="CARRIER"/>
    <property type="match status" value="2"/>
</dbReference>
<dbReference type="Pfam" id="PF08659">
    <property type="entry name" value="KR"/>
    <property type="match status" value="1"/>
</dbReference>
<evidence type="ECO:0000259" key="12">
    <source>
        <dbReference type="PROSITE" id="PS52019"/>
    </source>
</evidence>
<dbReference type="SUPFAM" id="SSF53901">
    <property type="entry name" value="Thiolase-like"/>
    <property type="match status" value="2"/>
</dbReference>
<dbReference type="Gene3D" id="3.40.366.10">
    <property type="entry name" value="Malonyl-Coenzyme A Acyl Carrier Protein, domain 2"/>
    <property type="match status" value="2"/>
</dbReference>
<feature type="active site" description="Proton acceptor; for dehydratase activity" evidence="8">
    <location>
        <position position="2054"/>
    </location>
</feature>
<dbReference type="PANTHER" id="PTHR43775">
    <property type="entry name" value="FATTY ACID SYNTHASE"/>
    <property type="match status" value="1"/>
</dbReference>
<keyword evidence="5" id="KW-0045">Antibiotic biosynthesis</keyword>
<keyword evidence="3" id="KW-0597">Phosphoprotein</keyword>
<dbReference type="Pfam" id="PF22621">
    <property type="entry name" value="CurL-like_PKS_C"/>
    <property type="match status" value="1"/>
</dbReference>
<dbReference type="Pfam" id="PF00698">
    <property type="entry name" value="Acyl_transf_1"/>
    <property type="match status" value="2"/>
</dbReference>
<evidence type="ECO:0000256" key="6">
    <source>
        <dbReference type="ARBA" id="ARBA00023268"/>
    </source>
</evidence>